<feature type="region of interest" description="Disordered" evidence="4">
    <location>
        <begin position="674"/>
        <end position="718"/>
    </location>
</feature>
<evidence type="ECO:0000256" key="2">
    <source>
        <dbReference type="ARBA" id="ARBA00023054"/>
    </source>
</evidence>
<name>A0A1W0WTE1_HYPEX</name>
<dbReference type="GO" id="GO:0005856">
    <property type="term" value="C:cytoskeleton"/>
    <property type="evidence" value="ECO:0007669"/>
    <property type="project" value="UniProtKB-ARBA"/>
</dbReference>
<reference evidence="6" key="1">
    <citation type="submission" date="2017-01" db="EMBL/GenBank/DDBJ databases">
        <title>Comparative genomics of anhydrobiosis in the tardigrade Hypsibius dujardini.</title>
        <authorList>
            <person name="Yoshida Y."/>
            <person name="Koutsovoulos G."/>
            <person name="Laetsch D."/>
            <person name="Stevens L."/>
            <person name="Kumar S."/>
            <person name="Horikawa D."/>
            <person name="Ishino K."/>
            <person name="Komine S."/>
            <person name="Tomita M."/>
            <person name="Blaxter M."/>
            <person name="Arakawa K."/>
        </authorList>
    </citation>
    <scope>NUCLEOTIDE SEQUENCE [LARGE SCALE GENOMIC DNA]</scope>
    <source>
        <strain evidence="6">Z151</strain>
    </source>
</reference>
<feature type="compositionally biased region" description="Acidic residues" evidence="4">
    <location>
        <begin position="245"/>
        <end position="261"/>
    </location>
</feature>
<dbReference type="GO" id="GO:0005929">
    <property type="term" value="C:cilium"/>
    <property type="evidence" value="ECO:0007669"/>
    <property type="project" value="TreeGrafter"/>
</dbReference>
<dbReference type="EMBL" id="MTYJ01000049">
    <property type="protein sequence ID" value="OQV18462.1"/>
    <property type="molecule type" value="Genomic_DNA"/>
</dbReference>
<dbReference type="GO" id="GO:0044782">
    <property type="term" value="P:cilium organization"/>
    <property type="evidence" value="ECO:0007669"/>
    <property type="project" value="TreeGrafter"/>
</dbReference>
<feature type="compositionally biased region" description="Low complexity" evidence="4">
    <location>
        <begin position="78"/>
        <end position="89"/>
    </location>
</feature>
<feature type="compositionally biased region" description="Low complexity" evidence="4">
    <location>
        <begin position="453"/>
        <end position="471"/>
    </location>
</feature>
<dbReference type="InterPro" id="IPR051655">
    <property type="entry name" value="FAM161"/>
</dbReference>
<dbReference type="AlphaFoldDB" id="A0A1W0WTE1"/>
<organism evidence="5 6">
    <name type="scientific">Hypsibius exemplaris</name>
    <name type="common">Freshwater tardigrade</name>
    <dbReference type="NCBI Taxonomy" id="2072580"/>
    <lineage>
        <taxon>Eukaryota</taxon>
        <taxon>Metazoa</taxon>
        <taxon>Ecdysozoa</taxon>
        <taxon>Tardigrada</taxon>
        <taxon>Eutardigrada</taxon>
        <taxon>Parachela</taxon>
        <taxon>Hypsibioidea</taxon>
        <taxon>Hypsibiidae</taxon>
        <taxon>Hypsibius</taxon>
    </lineage>
</organism>
<keyword evidence="2 3" id="KW-0175">Coiled coil</keyword>
<feature type="region of interest" description="Disordered" evidence="4">
    <location>
        <begin position="222"/>
        <end position="277"/>
    </location>
</feature>
<dbReference type="Pfam" id="PF10595">
    <property type="entry name" value="FAM161A_B"/>
    <property type="match status" value="1"/>
</dbReference>
<evidence type="ECO:0000313" key="5">
    <source>
        <dbReference type="EMBL" id="OQV18462.1"/>
    </source>
</evidence>
<protein>
    <recommendedName>
        <fullName evidence="7">Protein FAM161A</fullName>
    </recommendedName>
</protein>
<feature type="coiled-coil region" evidence="3">
    <location>
        <begin position="756"/>
        <end position="807"/>
    </location>
</feature>
<accession>A0A1W0WTE1</accession>
<dbReference type="OrthoDB" id="2150121at2759"/>
<dbReference type="InterPro" id="IPR019579">
    <property type="entry name" value="FAM161A/B"/>
</dbReference>
<feature type="coiled-coil region" evidence="3">
    <location>
        <begin position="532"/>
        <end position="559"/>
    </location>
</feature>
<dbReference type="Proteomes" id="UP000192578">
    <property type="component" value="Unassembled WGS sequence"/>
</dbReference>
<feature type="compositionally biased region" description="Polar residues" evidence="4">
    <location>
        <begin position="418"/>
        <end position="433"/>
    </location>
</feature>
<keyword evidence="6" id="KW-1185">Reference proteome</keyword>
<comment type="caution">
    <text evidence="5">The sequence shown here is derived from an EMBL/GenBank/DDBJ whole genome shotgun (WGS) entry which is preliminary data.</text>
</comment>
<feature type="compositionally biased region" description="Basic and acidic residues" evidence="4">
    <location>
        <begin position="116"/>
        <end position="126"/>
    </location>
</feature>
<evidence type="ECO:0000313" key="6">
    <source>
        <dbReference type="Proteomes" id="UP000192578"/>
    </source>
</evidence>
<sequence>MGERNHSKPSHHLASLNQRHSSLRLPPRHNLLRPLSLVEEDPDSGRDFNVSNSAAEVNSDIPLRTTQKAEESLRKPFQPSSSTSQRPTSGEQRLRAAQSAYDDIMRSLSTQWSANERSELPEKRSVEPPGPRRKIRQDVLVGSRLKNSTSGVKVYAAELADERAEALTMPQVFIPEIPLEKMKKMHKLTTADFTEKSRSDSSARAVQSLKKAMRPVRLQHPLWMNGHSSGGLAMGNVSVSKNDPGDGDEISDHELTDEESDEFFRSSSRETEVDQNQDPRYLIDELWNGYALKYIKGSAGTPKWSKNKSVFTQVTRSEFSEAVASAQRTCKVEMDKLRVKRIPSMAAKDRTDLPTVIVQKHGKSRMNDSSKGKNVTGKASAKSAESCSRSRTPSRRAGTNGAKGKKSKSNQREVQPEVSPTSSSRTWNITSPVSGGAQVDMRYRNESRNVCNRSASSTSRSSRSQSLSKTTGNGQSVRRQNAVPPGKRQVPMKLRGRSLERYKAERLEKEVSDFAEMRKQFRAHPLPAWIKNKKYDQMVEEAEERKRLVQANAAALLEQVQPFNFSEIPDRHTDKRNRLFAEVSSKPKQWRRRRPVSNHRDHEGHQHAEFPAFSYTLPRNFCSKHIPPAPSFKPVINSTVPDFARLHAIQEYRQEVYKQERSWTTVTRPFTLGETAVIRNHRPDTQTDGRNGRTPLSSENSSDSQKSTKRRAKSVNESFHHLVRPTRAFSLLTAHSKHKLNGDTADWHQQRSAEEKLRAERLRERLLERNSELSDMADMVSHFKHQAPSLEERSRDYMEEMAEVKRRLSDRPFIWERSQIEDRKKRIDARFQEILRDNNADGIFQRALDAGKRSGSRPRT</sequence>
<dbReference type="PANTHER" id="PTHR21501:SF1">
    <property type="entry name" value="PROTEIN FAM-161"/>
    <property type="match status" value="1"/>
</dbReference>
<evidence type="ECO:0000256" key="3">
    <source>
        <dbReference type="SAM" id="Coils"/>
    </source>
</evidence>
<feature type="compositionally biased region" description="Basic and acidic residues" evidence="4">
    <location>
        <begin position="262"/>
        <end position="272"/>
    </location>
</feature>
<comment type="similarity">
    <text evidence="1">Belongs to the FAM161 family.</text>
</comment>
<feature type="region of interest" description="Disordered" evidence="4">
    <location>
        <begin position="112"/>
        <end position="136"/>
    </location>
</feature>
<gene>
    <name evidence="5" type="ORF">BV898_07471</name>
</gene>
<feature type="compositionally biased region" description="Polar residues" evidence="4">
    <location>
        <begin position="692"/>
        <end position="705"/>
    </location>
</feature>
<feature type="region of interest" description="Disordered" evidence="4">
    <location>
        <begin position="1"/>
        <end position="97"/>
    </location>
</feature>
<evidence type="ECO:0000256" key="1">
    <source>
        <dbReference type="ARBA" id="ARBA00006663"/>
    </source>
</evidence>
<feature type="compositionally biased region" description="Basic and acidic residues" evidence="4">
    <location>
        <begin position="681"/>
        <end position="691"/>
    </location>
</feature>
<feature type="region of interest" description="Disordered" evidence="4">
    <location>
        <begin position="351"/>
        <end position="491"/>
    </location>
</feature>
<evidence type="ECO:0008006" key="7">
    <source>
        <dbReference type="Google" id="ProtNLM"/>
    </source>
</evidence>
<dbReference type="PANTHER" id="PTHR21501">
    <property type="entry name" value="PROTEIN FAM-161"/>
    <property type="match status" value="1"/>
</dbReference>
<evidence type="ECO:0000256" key="4">
    <source>
        <dbReference type="SAM" id="MobiDB-lite"/>
    </source>
</evidence>
<proteinExistence type="inferred from homology"/>